<accession>A0A5J6WKA1</accession>
<name>A0A5J6WKA1_MORMI</name>
<evidence type="ECO:0000256" key="1">
    <source>
        <dbReference type="ARBA" id="ARBA00009437"/>
    </source>
</evidence>
<evidence type="ECO:0000256" key="4">
    <source>
        <dbReference type="ARBA" id="ARBA00023163"/>
    </source>
</evidence>
<dbReference type="Gene3D" id="1.10.10.10">
    <property type="entry name" value="Winged helix-like DNA-binding domain superfamily/Winged helix DNA-binding domain"/>
    <property type="match status" value="1"/>
</dbReference>
<sequence>MAYNAQLLNGMVIFVEVVNTGSFTLAAQSSGHSTSYISKEINKLESRLGVRLMHRTTRSLRLTPEGEIYFLQCQQIISDAEQAEETLNGRQLEPKGTLRVSCPTSFGNSRMQTIFSQFLNLYPQVNLELDLDNRKVDMVTEGFDVLIRGSAQLDDSTFISKRIFSSLGVTIASPDYLQQHGTPQLLADLAQHKVISYSNLKQPNTWSLKHNSGQQHQIQVESRVLTNSSEMELSLCLAGHGITRMPRFNLGDEIETGKLVELFHDYQHQEINVYLIYPSRKYVSSKVRHFIDFVTAELSEDNMV</sequence>
<dbReference type="GO" id="GO:0043565">
    <property type="term" value="F:sequence-specific DNA binding"/>
    <property type="evidence" value="ECO:0007669"/>
    <property type="project" value="TreeGrafter"/>
</dbReference>
<dbReference type="PANTHER" id="PTHR30537">
    <property type="entry name" value="HTH-TYPE TRANSCRIPTIONAL REGULATOR"/>
    <property type="match status" value="1"/>
</dbReference>
<dbReference type="RefSeq" id="WP_019439897.1">
    <property type="nucleotide sequence ID" value="NZ_ALOE01000004.1"/>
</dbReference>
<evidence type="ECO:0000259" key="5">
    <source>
        <dbReference type="PROSITE" id="PS50931"/>
    </source>
</evidence>
<dbReference type="PANTHER" id="PTHR30537:SF5">
    <property type="entry name" value="HTH-TYPE TRANSCRIPTIONAL ACTIVATOR TTDR-RELATED"/>
    <property type="match status" value="1"/>
</dbReference>
<dbReference type="Gene3D" id="3.40.190.290">
    <property type="match status" value="1"/>
</dbReference>
<dbReference type="InterPro" id="IPR000847">
    <property type="entry name" value="LysR_HTH_N"/>
</dbReference>
<dbReference type="FunFam" id="1.10.10.10:FF:000001">
    <property type="entry name" value="LysR family transcriptional regulator"/>
    <property type="match status" value="1"/>
</dbReference>
<evidence type="ECO:0000313" key="7">
    <source>
        <dbReference type="Proteomes" id="UP000327424"/>
    </source>
</evidence>
<evidence type="ECO:0000256" key="2">
    <source>
        <dbReference type="ARBA" id="ARBA00023015"/>
    </source>
</evidence>
<dbReference type="GO" id="GO:0003700">
    <property type="term" value="F:DNA-binding transcription factor activity"/>
    <property type="evidence" value="ECO:0007669"/>
    <property type="project" value="InterPro"/>
</dbReference>
<keyword evidence="2" id="KW-0805">Transcription regulation</keyword>
<evidence type="ECO:0000313" key="6">
    <source>
        <dbReference type="EMBL" id="QFI37275.1"/>
    </source>
</evidence>
<evidence type="ECO:0000256" key="3">
    <source>
        <dbReference type="ARBA" id="ARBA00023125"/>
    </source>
</evidence>
<organism evidence="6 7">
    <name type="scientific">Moritella marina ATCC 15381</name>
    <dbReference type="NCBI Taxonomy" id="1202962"/>
    <lineage>
        <taxon>Bacteria</taxon>
        <taxon>Pseudomonadati</taxon>
        <taxon>Pseudomonadota</taxon>
        <taxon>Gammaproteobacteria</taxon>
        <taxon>Alteromonadales</taxon>
        <taxon>Moritellaceae</taxon>
        <taxon>Moritella</taxon>
    </lineage>
</organism>
<proteinExistence type="inferred from homology"/>
<gene>
    <name evidence="6" type="ORF">FR932_05250</name>
</gene>
<dbReference type="Pfam" id="PF00126">
    <property type="entry name" value="HTH_1"/>
    <property type="match status" value="1"/>
</dbReference>
<dbReference type="Pfam" id="PF03466">
    <property type="entry name" value="LysR_substrate"/>
    <property type="match status" value="1"/>
</dbReference>
<dbReference type="InterPro" id="IPR036388">
    <property type="entry name" value="WH-like_DNA-bd_sf"/>
</dbReference>
<dbReference type="InterPro" id="IPR005119">
    <property type="entry name" value="LysR_subst-bd"/>
</dbReference>
<dbReference type="OrthoDB" id="9786526at2"/>
<dbReference type="PROSITE" id="PS50931">
    <property type="entry name" value="HTH_LYSR"/>
    <property type="match status" value="1"/>
</dbReference>
<dbReference type="InterPro" id="IPR036390">
    <property type="entry name" value="WH_DNA-bd_sf"/>
</dbReference>
<comment type="similarity">
    <text evidence="1">Belongs to the LysR transcriptional regulatory family.</text>
</comment>
<dbReference type="SUPFAM" id="SSF53850">
    <property type="entry name" value="Periplasmic binding protein-like II"/>
    <property type="match status" value="1"/>
</dbReference>
<dbReference type="AlphaFoldDB" id="A0A5J6WKA1"/>
<dbReference type="Proteomes" id="UP000327424">
    <property type="component" value="Chromosome"/>
</dbReference>
<dbReference type="CDD" id="cd08422">
    <property type="entry name" value="PBP2_CrgA_like"/>
    <property type="match status" value="1"/>
</dbReference>
<protein>
    <submittedName>
        <fullName evidence="6">LysR family transcriptional regulator</fullName>
    </submittedName>
</protein>
<dbReference type="KEGG" id="mmaa:FR932_05250"/>
<keyword evidence="7" id="KW-1185">Reference proteome</keyword>
<feature type="domain" description="HTH lysR-type" evidence="5">
    <location>
        <begin position="6"/>
        <end position="63"/>
    </location>
</feature>
<keyword evidence="3" id="KW-0238">DNA-binding</keyword>
<dbReference type="InterPro" id="IPR058163">
    <property type="entry name" value="LysR-type_TF_proteobact-type"/>
</dbReference>
<dbReference type="EMBL" id="CP044399">
    <property type="protein sequence ID" value="QFI37275.1"/>
    <property type="molecule type" value="Genomic_DNA"/>
</dbReference>
<reference evidence="6 7" key="1">
    <citation type="submission" date="2019-09" db="EMBL/GenBank/DDBJ databases">
        <title>Hybrid Assembly of the complete Genome of the Deep-Sea Bacterium Moritella marina from long Nanopore and Illumina reads.</title>
        <authorList>
            <person name="Magin S."/>
            <person name="Georgoulis A."/>
            <person name="Papadimitriou K."/>
            <person name="Iliakis G."/>
            <person name="Vorgias C.E."/>
        </authorList>
    </citation>
    <scope>NUCLEOTIDE SEQUENCE [LARGE SCALE GENOMIC DNA]</scope>
    <source>
        <strain evidence="6 7">MP-1</strain>
    </source>
</reference>
<keyword evidence="4" id="KW-0804">Transcription</keyword>
<dbReference type="FunFam" id="3.40.190.290:FF:000001">
    <property type="entry name" value="Transcriptional regulator, LysR family"/>
    <property type="match status" value="1"/>
</dbReference>
<dbReference type="GO" id="GO:0006351">
    <property type="term" value="P:DNA-templated transcription"/>
    <property type="evidence" value="ECO:0007669"/>
    <property type="project" value="TreeGrafter"/>
</dbReference>
<dbReference type="SUPFAM" id="SSF46785">
    <property type="entry name" value="Winged helix' DNA-binding domain"/>
    <property type="match status" value="1"/>
</dbReference>